<sequence length="75" mass="8701">MLNNPKKPAAAASGTHSTKRNGQRKAEKSKQKAPKKKKSHNRQKTCGFHKEYLCYIKDWRRNVHFRSLHGLVSEQ</sequence>
<keyword evidence="3" id="KW-1185">Reference proteome</keyword>
<feature type="compositionally biased region" description="Basic residues" evidence="1">
    <location>
        <begin position="31"/>
        <end position="43"/>
    </location>
</feature>
<comment type="caution">
    <text evidence="2">The sequence shown here is derived from an EMBL/GenBank/DDBJ whole genome shotgun (WGS) entry which is preliminary data.</text>
</comment>
<accession>A0A7J5YRF4</accession>
<dbReference type="Proteomes" id="UP000518266">
    <property type="component" value="Unassembled WGS sequence"/>
</dbReference>
<evidence type="ECO:0000256" key="1">
    <source>
        <dbReference type="SAM" id="MobiDB-lite"/>
    </source>
</evidence>
<protein>
    <submittedName>
        <fullName evidence="2">Uncharacterized protein</fullName>
    </submittedName>
</protein>
<gene>
    <name evidence="2" type="ORF">F7725_013495</name>
</gene>
<feature type="region of interest" description="Disordered" evidence="1">
    <location>
        <begin position="1"/>
        <end position="44"/>
    </location>
</feature>
<reference evidence="2 3" key="1">
    <citation type="submission" date="2020-03" db="EMBL/GenBank/DDBJ databases">
        <title>Dissostichus mawsoni Genome sequencing and assembly.</title>
        <authorList>
            <person name="Park H."/>
        </authorList>
    </citation>
    <scope>NUCLEOTIDE SEQUENCE [LARGE SCALE GENOMIC DNA]</scope>
    <source>
        <strain evidence="2">DM0001</strain>
        <tissue evidence="2">Muscle</tissue>
    </source>
</reference>
<evidence type="ECO:0000313" key="2">
    <source>
        <dbReference type="EMBL" id="KAF3851723.1"/>
    </source>
</evidence>
<proteinExistence type="predicted"/>
<organism evidence="2 3">
    <name type="scientific">Dissostichus mawsoni</name>
    <name type="common">Antarctic cod</name>
    <dbReference type="NCBI Taxonomy" id="36200"/>
    <lineage>
        <taxon>Eukaryota</taxon>
        <taxon>Metazoa</taxon>
        <taxon>Chordata</taxon>
        <taxon>Craniata</taxon>
        <taxon>Vertebrata</taxon>
        <taxon>Euteleostomi</taxon>
        <taxon>Actinopterygii</taxon>
        <taxon>Neopterygii</taxon>
        <taxon>Teleostei</taxon>
        <taxon>Neoteleostei</taxon>
        <taxon>Acanthomorphata</taxon>
        <taxon>Eupercaria</taxon>
        <taxon>Perciformes</taxon>
        <taxon>Notothenioidei</taxon>
        <taxon>Nototheniidae</taxon>
        <taxon>Dissostichus</taxon>
    </lineage>
</organism>
<dbReference type="AlphaFoldDB" id="A0A7J5YRF4"/>
<dbReference type="EMBL" id="JAAKFY010000010">
    <property type="protein sequence ID" value="KAF3851723.1"/>
    <property type="molecule type" value="Genomic_DNA"/>
</dbReference>
<evidence type="ECO:0000313" key="3">
    <source>
        <dbReference type="Proteomes" id="UP000518266"/>
    </source>
</evidence>
<name>A0A7J5YRF4_DISMA</name>